<accession>A0A172TEE8</accession>
<dbReference type="OrthoDB" id="9808602at2"/>
<dbReference type="GO" id="GO:0016780">
    <property type="term" value="F:phosphotransferase activity, for other substituted phosphate groups"/>
    <property type="evidence" value="ECO:0007669"/>
    <property type="project" value="TreeGrafter"/>
</dbReference>
<sequence>MKRIIDLSVALVILLLAMPLMVFVALLIRYRLGSPVLYKQQRPGRYGKPFGLYKFRSMSDNKDASGILLPDELRLTSFGKFIRSTSIDELPQFINILKGDLSLVGPRPLLMEYLSLYTKEQHRRHDVKPGITGWAQINGRNGLTWETKFEHDLWYVDHHSLKLDFYIMLRTINIVVRRENVANETHVTMPKFTGNANRLERDL</sequence>
<dbReference type="Pfam" id="PF02397">
    <property type="entry name" value="Bac_transf"/>
    <property type="match status" value="1"/>
</dbReference>
<keyword evidence="2" id="KW-1133">Transmembrane helix</keyword>
<dbReference type="PANTHER" id="PTHR30576">
    <property type="entry name" value="COLANIC BIOSYNTHESIS UDP-GLUCOSE LIPID CARRIER TRANSFERASE"/>
    <property type="match status" value="1"/>
</dbReference>
<keyword evidence="2" id="KW-0812">Transmembrane</keyword>
<dbReference type="PANTHER" id="PTHR30576:SF8">
    <property type="entry name" value="UNDECAPRENYL-PHOSPHATE GALACTOSE PHOSPHOTRANSFERASE"/>
    <property type="match status" value="1"/>
</dbReference>
<evidence type="ECO:0000256" key="2">
    <source>
        <dbReference type="SAM" id="Phobius"/>
    </source>
</evidence>
<keyword evidence="2" id="KW-0472">Membrane</keyword>
<dbReference type="STRING" id="1178515.SY83_02695"/>
<dbReference type="AlphaFoldDB" id="A0A172TEE8"/>
<evidence type="ECO:0000259" key="3">
    <source>
        <dbReference type="Pfam" id="PF02397"/>
    </source>
</evidence>
<evidence type="ECO:0000313" key="4">
    <source>
        <dbReference type="EMBL" id="ANE45411.1"/>
    </source>
</evidence>
<keyword evidence="5" id="KW-1185">Reference proteome</keyword>
<reference evidence="4 5" key="1">
    <citation type="submission" date="2015-01" db="EMBL/GenBank/DDBJ databases">
        <title>Paenibacillus swuensis/DY6/whole genome sequencing.</title>
        <authorList>
            <person name="Kim M.K."/>
            <person name="Srinivasan S."/>
            <person name="Lee J.-J."/>
        </authorList>
    </citation>
    <scope>NUCLEOTIDE SEQUENCE [LARGE SCALE GENOMIC DNA]</scope>
    <source>
        <strain evidence="4 5">DY6</strain>
    </source>
</reference>
<organism evidence="4 5">
    <name type="scientific">Paenibacillus swuensis</name>
    <dbReference type="NCBI Taxonomy" id="1178515"/>
    <lineage>
        <taxon>Bacteria</taxon>
        <taxon>Bacillati</taxon>
        <taxon>Bacillota</taxon>
        <taxon>Bacilli</taxon>
        <taxon>Bacillales</taxon>
        <taxon>Paenibacillaceae</taxon>
        <taxon>Paenibacillus</taxon>
    </lineage>
</organism>
<proteinExistence type="inferred from homology"/>
<name>A0A172TEE8_9BACL</name>
<evidence type="ECO:0000313" key="5">
    <source>
        <dbReference type="Proteomes" id="UP000076927"/>
    </source>
</evidence>
<dbReference type="Proteomes" id="UP000076927">
    <property type="component" value="Chromosome"/>
</dbReference>
<dbReference type="EMBL" id="CP011388">
    <property type="protein sequence ID" value="ANE45411.1"/>
    <property type="molecule type" value="Genomic_DNA"/>
</dbReference>
<dbReference type="KEGG" id="pswu:SY83_02695"/>
<protein>
    <recommendedName>
        <fullName evidence="3">Bacterial sugar transferase domain-containing protein</fullName>
    </recommendedName>
</protein>
<gene>
    <name evidence="4" type="ORF">SY83_02695</name>
</gene>
<comment type="similarity">
    <text evidence="1">Belongs to the bacterial sugar transferase family.</text>
</comment>
<dbReference type="InterPro" id="IPR003362">
    <property type="entry name" value="Bact_transf"/>
</dbReference>
<dbReference type="PATRIC" id="fig|1178515.4.peg.523"/>
<feature type="domain" description="Bacterial sugar transferase" evidence="3">
    <location>
        <begin position="2"/>
        <end position="176"/>
    </location>
</feature>
<dbReference type="RefSeq" id="WP_068604022.1">
    <property type="nucleotide sequence ID" value="NZ_CP011388.1"/>
</dbReference>
<feature type="transmembrane region" description="Helical" evidence="2">
    <location>
        <begin position="7"/>
        <end position="28"/>
    </location>
</feature>
<evidence type="ECO:0000256" key="1">
    <source>
        <dbReference type="ARBA" id="ARBA00006464"/>
    </source>
</evidence>